<dbReference type="InterPro" id="IPR025661">
    <property type="entry name" value="Pept_asp_AS"/>
</dbReference>
<reference evidence="3" key="1">
    <citation type="journal article" date="2014" name="Front. Microbiol.">
        <title>High frequency of phylogenetically diverse reductive dehalogenase-homologous genes in deep subseafloor sedimentary metagenomes.</title>
        <authorList>
            <person name="Kawai M."/>
            <person name="Futagami T."/>
            <person name="Toyoda A."/>
            <person name="Takaki Y."/>
            <person name="Nishi S."/>
            <person name="Hori S."/>
            <person name="Arai W."/>
            <person name="Tsubouchi T."/>
            <person name="Morono Y."/>
            <person name="Uchiyama I."/>
            <person name="Ito T."/>
            <person name="Fujiyama A."/>
            <person name="Inagaki F."/>
            <person name="Takami H."/>
        </authorList>
    </citation>
    <scope>NUCLEOTIDE SEQUENCE</scope>
    <source>
        <strain evidence="3">Expedition CK06-06</strain>
    </source>
</reference>
<protein>
    <recommendedName>
        <fullName evidence="2">Peptidase C1A papain C-terminal domain-containing protein</fullName>
    </recommendedName>
</protein>
<dbReference type="SUPFAM" id="SSF54001">
    <property type="entry name" value="Cysteine proteinases"/>
    <property type="match status" value="1"/>
</dbReference>
<name>X0VBC8_9ZZZZ</name>
<feature type="non-terminal residue" evidence="3">
    <location>
        <position position="1"/>
    </location>
</feature>
<dbReference type="InterPro" id="IPR013128">
    <property type="entry name" value="Peptidase_C1A"/>
</dbReference>
<evidence type="ECO:0000259" key="2">
    <source>
        <dbReference type="SMART" id="SM00645"/>
    </source>
</evidence>
<dbReference type="InterPro" id="IPR038765">
    <property type="entry name" value="Papain-like_cys_pep_sf"/>
</dbReference>
<dbReference type="EMBL" id="BARS01033825">
    <property type="protein sequence ID" value="GAG15585.1"/>
    <property type="molecule type" value="Genomic_DNA"/>
</dbReference>
<dbReference type="GO" id="GO:0006508">
    <property type="term" value="P:proteolysis"/>
    <property type="evidence" value="ECO:0007669"/>
    <property type="project" value="InterPro"/>
</dbReference>
<evidence type="ECO:0000313" key="3">
    <source>
        <dbReference type="EMBL" id="GAG15585.1"/>
    </source>
</evidence>
<dbReference type="Pfam" id="PF00112">
    <property type="entry name" value="Peptidase_C1"/>
    <property type="match status" value="1"/>
</dbReference>
<feature type="non-terminal residue" evidence="3">
    <location>
        <position position="259"/>
    </location>
</feature>
<gene>
    <name evidence="3" type="ORF">S01H1_52340</name>
</gene>
<comment type="caution">
    <text evidence="3">The sequence shown here is derived from an EMBL/GenBank/DDBJ whole genome shotgun (WGS) entry which is preliminary data.</text>
</comment>
<dbReference type="PROSITE" id="PS00640">
    <property type="entry name" value="THIOL_PROTEASE_ASN"/>
    <property type="match status" value="1"/>
</dbReference>
<organism evidence="3">
    <name type="scientific">marine sediment metagenome</name>
    <dbReference type="NCBI Taxonomy" id="412755"/>
    <lineage>
        <taxon>unclassified sequences</taxon>
        <taxon>metagenomes</taxon>
        <taxon>ecological metagenomes</taxon>
    </lineage>
</organism>
<feature type="domain" description="Peptidase C1A papain C-terminal" evidence="2">
    <location>
        <begin position="1"/>
        <end position="178"/>
    </location>
</feature>
<dbReference type="Gene3D" id="3.90.70.10">
    <property type="entry name" value="Cysteine proteinases"/>
    <property type="match status" value="1"/>
</dbReference>
<dbReference type="InterPro" id="IPR000668">
    <property type="entry name" value="Peptidase_C1A_C"/>
</dbReference>
<dbReference type="AlphaFoldDB" id="X0VBC8"/>
<dbReference type="SMART" id="SM00645">
    <property type="entry name" value="Pept_C1"/>
    <property type="match status" value="1"/>
</dbReference>
<dbReference type="GO" id="GO:0008234">
    <property type="term" value="F:cysteine-type peptidase activity"/>
    <property type="evidence" value="ECO:0007669"/>
    <property type="project" value="InterPro"/>
</dbReference>
<proteinExistence type="inferred from homology"/>
<accession>X0VBC8</accession>
<comment type="similarity">
    <text evidence="1">Belongs to the peptidase C1 family.</text>
</comment>
<dbReference type="PANTHER" id="PTHR12411">
    <property type="entry name" value="CYSTEINE PROTEASE FAMILY C1-RELATED"/>
    <property type="match status" value="1"/>
</dbReference>
<evidence type="ECO:0000256" key="1">
    <source>
        <dbReference type="ARBA" id="ARBA00008455"/>
    </source>
</evidence>
<sequence>AICASLETIMQYQMGEVYEPDLSETHLYFYAGGTYEAGYVNLIDAANYLIEYGVPDEGCYPDPHRAFDYPFESLPGWENRTVKITEWGWVDHDVEAIKEALIEHGPLIICTHVWKDFYYYLGGVYRHRWGERVGGHVVTIVGYDDGHECWIVKNSWGTKWGNKGWFRMAYDADMFAEWYGEGTGIMYIDGVHGNLKPDVPKVQIETPTFFHTYIFDIGFPTIFKYLSIQIAAARIIGNLEVEVAAENTNRVEFYIDGVL</sequence>